<evidence type="ECO:0000313" key="3">
    <source>
        <dbReference type="EMBL" id="KAL3775715.1"/>
    </source>
</evidence>
<reference evidence="3 4" key="1">
    <citation type="submission" date="2024-10" db="EMBL/GenBank/DDBJ databases">
        <title>Updated reference genomes for cyclostephanoid diatoms.</title>
        <authorList>
            <person name="Roberts W.R."/>
            <person name="Alverson A.J."/>
        </authorList>
    </citation>
    <scope>NUCLEOTIDE SEQUENCE [LARGE SCALE GENOMIC DNA]</scope>
    <source>
        <strain evidence="3 4">AJA276-08</strain>
    </source>
</reference>
<dbReference type="Proteomes" id="UP001530315">
    <property type="component" value="Unassembled WGS sequence"/>
</dbReference>
<feature type="domain" description="Protein ENHANCED DISEASE RESISTANCE 2 C-terminal" evidence="2">
    <location>
        <begin position="532"/>
        <end position="758"/>
    </location>
</feature>
<feature type="compositionally biased region" description="Low complexity" evidence="1">
    <location>
        <begin position="286"/>
        <end position="297"/>
    </location>
</feature>
<keyword evidence="4" id="KW-1185">Reference proteome</keyword>
<dbReference type="InterPro" id="IPR009769">
    <property type="entry name" value="EDR2_C"/>
</dbReference>
<evidence type="ECO:0000313" key="4">
    <source>
        <dbReference type="Proteomes" id="UP001530315"/>
    </source>
</evidence>
<feature type="region of interest" description="Disordered" evidence="1">
    <location>
        <begin position="99"/>
        <end position="130"/>
    </location>
</feature>
<protein>
    <recommendedName>
        <fullName evidence="2">Protein ENHANCED DISEASE RESISTANCE 2 C-terminal domain-containing protein</fullName>
    </recommendedName>
</protein>
<dbReference type="PANTHER" id="PTHR12136">
    <property type="entry name" value="ENHANCED DISEASE RESISTANCE-RELATED"/>
    <property type="match status" value="1"/>
</dbReference>
<organism evidence="3 4">
    <name type="scientific">Stephanodiscus triporus</name>
    <dbReference type="NCBI Taxonomy" id="2934178"/>
    <lineage>
        <taxon>Eukaryota</taxon>
        <taxon>Sar</taxon>
        <taxon>Stramenopiles</taxon>
        <taxon>Ochrophyta</taxon>
        <taxon>Bacillariophyta</taxon>
        <taxon>Coscinodiscophyceae</taxon>
        <taxon>Thalassiosirophycidae</taxon>
        <taxon>Stephanodiscales</taxon>
        <taxon>Stephanodiscaceae</taxon>
        <taxon>Stephanodiscus</taxon>
    </lineage>
</organism>
<dbReference type="InterPro" id="IPR045096">
    <property type="entry name" value="EDR2-like"/>
</dbReference>
<dbReference type="Pfam" id="PF07059">
    <property type="entry name" value="EDR2_C"/>
    <property type="match status" value="1"/>
</dbReference>
<dbReference type="EMBL" id="JALLAZ020001398">
    <property type="protein sequence ID" value="KAL3775715.1"/>
    <property type="molecule type" value="Genomic_DNA"/>
</dbReference>
<accession>A0ABD3NIK1</accession>
<dbReference type="PANTHER" id="PTHR12136:SF41">
    <property type="entry name" value="PLECKSTRIN HOMOLOGY (PH) AND LIPID-BINDING START DOMAINS-CONTAINING PROTEIN"/>
    <property type="match status" value="1"/>
</dbReference>
<dbReference type="AlphaFoldDB" id="A0ABD3NIK1"/>
<gene>
    <name evidence="3" type="ORF">ACHAW5_003230</name>
</gene>
<feature type="compositionally biased region" description="Low complexity" evidence="1">
    <location>
        <begin position="457"/>
        <end position="474"/>
    </location>
</feature>
<evidence type="ECO:0000256" key="1">
    <source>
        <dbReference type="SAM" id="MobiDB-lite"/>
    </source>
</evidence>
<evidence type="ECO:0000259" key="2">
    <source>
        <dbReference type="Pfam" id="PF07059"/>
    </source>
</evidence>
<proteinExistence type="predicted"/>
<name>A0ABD3NIK1_9STRA</name>
<feature type="region of interest" description="Disordered" evidence="1">
    <location>
        <begin position="173"/>
        <end position="233"/>
    </location>
</feature>
<feature type="region of interest" description="Disordered" evidence="1">
    <location>
        <begin position="454"/>
        <end position="474"/>
    </location>
</feature>
<feature type="region of interest" description="Disordered" evidence="1">
    <location>
        <begin position="268"/>
        <end position="330"/>
    </location>
</feature>
<feature type="compositionally biased region" description="Polar residues" evidence="1">
    <location>
        <begin position="184"/>
        <end position="223"/>
    </location>
</feature>
<feature type="compositionally biased region" description="Polar residues" evidence="1">
    <location>
        <begin position="318"/>
        <end position="330"/>
    </location>
</feature>
<feature type="compositionally biased region" description="Polar residues" evidence="1">
    <location>
        <begin position="112"/>
        <end position="125"/>
    </location>
</feature>
<comment type="caution">
    <text evidence="3">The sequence shown here is derived from an EMBL/GenBank/DDBJ whole genome shotgun (WGS) entry which is preliminary data.</text>
</comment>
<sequence>MNNDESPTNCRITGETMASVFMLNCCAATASTGNDAAIAVGDYSVAKSTKLLGGSCGDGSILNDTMRDPSATITATPLGGEAKTVDALEGMTIISYANHQSPSCSSKRRGSPLSTPATTPRTSNNKRAERMDTFVNAADDRSKPFASSPLIYRGDHSLMDQSSVLSLIYPETMDTVPSPEMNDRQQNSTPPTSTPARRQHNQYHPENFTTNTPIRSISSSSMTPPLPPDSPMMELSIAKQCANVTQMSNGNFRKHNREVLRNYRTNDGIGIGITSQTSPSKKARDGSSVGSDSTSTRAPQTPVVAAGAWSTPPRLPPTQGSGDENDLRTSSEVLGNESGTITPISNASIHHTMAVGTRPYLDFEDATPPPLWTESITSTSPEINSELLLTYKYPRLYLQDPTEVINCLWSNNQKIKRLWWFQLAQRMNTTLGHVQDGRWKDLLRLQQFRHSSNNTLCSDSSASPSSYSSQQSPMCSTLDGSSKAMRALCLGKQQLRDKHLSKGETSSSIGSGEDPATVGETFQPGACPQNAWSEPSASTMNVRGKTYLKDATKVASETSIFSVLGVDSFVSGGGKGTEDVSWATRSYLQRWNVACEEMGLIRPPFLLIMNFIVPWGNFQVYFTRPDADEGPFSSRHKNRPSEKLLREFLEGTTEYRNSCFKLIPRICAGPWMVKKMVGSTPALIGTKLPTSYRGSIDENYLEIILDVAGGSAFGNSAANSVVGKADAIAVDIGFVIEGQVDEHLPEQMLGLVRFHRINMKMAPTHSQWNQYVSRR</sequence>